<gene>
    <name evidence="1" type="ORF">UFOVP506_11</name>
</gene>
<reference evidence="1" key="1">
    <citation type="submission" date="2020-04" db="EMBL/GenBank/DDBJ databases">
        <authorList>
            <person name="Chiriac C."/>
            <person name="Salcher M."/>
            <person name="Ghai R."/>
            <person name="Kavagutti S V."/>
        </authorList>
    </citation>
    <scope>NUCLEOTIDE SEQUENCE</scope>
</reference>
<protein>
    <submittedName>
        <fullName evidence="1">Uncharacterized protein</fullName>
    </submittedName>
</protein>
<name>A0A6J5MNS8_9CAUD</name>
<sequence>MNRTLNTIARDISRDWIKPNFGAVPYLEAMHSLQTIADKYYYDNASDIVRYFLSNATSWKGDTARAIKAELKSMLKGN</sequence>
<accession>A0A6J5MNS8</accession>
<evidence type="ECO:0000313" key="1">
    <source>
        <dbReference type="EMBL" id="CAB4147093.1"/>
    </source>
</evidence>
<organism evidence="1">
    <name type="scientific">uncultured Caudovirales phage</name>
    <dbReference type="NCBI Taxonomy" id="2100421"/>
    <lineage>
        <taxon>Viruses</taxon>
        <taxon>Duplodnaviria</taxon>
        <taxon>Heunggongvirae</taxon>
        <taxon>Uroviricota</taxon>
        <taxon>Caudoviricetes</taxon>
        <taxon>Peduoviridae</taxon>
        <taxon>Maltschvirus</taxon>
        <taxon>Maltschvirus maltsch</taxon>
    </lineage>
</organism>
<proteinExistence type="predicted"/>
<dbReference type="EMBL" id="LR796491">
    <property type="protein sequence ID" value="CAB4147093.1"/>
    <property type="molecule type" value="Genomic_DNA"/>
</dbReference>